<accession>A0A2P7N0L1</accession>
<keyword evidence="2" id="KW-1185">Reference proteome</keyword>
<sequence length="75" mass="8275">MRGSIVPILLALLALLDLRVELQLLADHFTLSSLAAAIRNHLLATAVLFLLPSLLHHYCITTAKGHSKNFIDNFN</sequence>
<dbReference type="Proteomes" id="UP000243002">
    <property type="component" value="Unassembled WGS sequence"/>
</dbReference>
<dbReference type="AlphaFoldDB" id="A0A2P7N0L1"/>
<dbReference type="EMBL" id="PXXO01000002">
    <property type="protein sequence ID" value="PSJ07010.1"/>
    <property type="molecule type" value="Genomic_DNA"/>
</dbReference>
<gene>
    <name evidence="1" type="ORF">C7K55_02600</name>
</gene>
<protein>
    <submittedName>
        <fullName evidence="1">Uncharacterized protein</fullName>
    </submittedName>
</protein>
<proteinExistence type="predicted"/>
<organism evidence="1 2">
    <name type="scientific">Cyanobium usitatum str. Tous</name>
    <dbReference type="NCBI Taxonomy" id="2116684"/>
    <lineage>
        <taxon>Bacteria</taxon>
        <taxon>Bacillati</taxon>
        <taxon>Cyanobacteriota</taxon>
        <taxon>Cyanophyceae</taxon>
        <taxon>Synechococcales</taxon>
        <taxon>Prochlorococcaceae</taxon>
        <taxon>Cyanobium</taxon>
    </lineage>
</organism>
<comment type="caution">
    <text evidence="1">The sequence shown here is derived from an EMBL/GenBank/DDBJ whole genome shotgun (WGS) entry which is preliminary data.</text>
</comment>
<reference evidence="1 2" key="1">
    <citation type="journal article" date="2018" name="Environ. Microbiol.">
        <title>Ecological and genomic features of two widespread freshwater picocyanobacteria.</title>
        <authorList>
            <person name="Cabello-Yeves P.J."/>
            <person name="Picazo A."/>
            <person name="Camacho A."/>
            <person name="Callieri C."/>
            <person name="Rosselli R."/>
            <person name="Roda-Garcia J.J."/>
            <person name="Coutinho F.H."/>
            <person name="Rodriguez-Valera F."/>
        </authorList>
    </citation>
    <scope>NUCLEOTIDE SEQUENCE [LARGE SCALE GENOMIC DNA]</scope>
    <source>
        <strain evidence="1 2">Tous</strain>
    </source>
</reference>
<evidence type="ECO:0000313" key="1">
    <source>
        <dbReference type="EMBL" id="PSJ07010.1"/>
    </source>
</evidence>
<name>A0A2P7N0L1_9CYAN</name>
<evidence type="ECO:0000313" key="2">
    <source>
        <dbReference type="Proteomes" id="UP000243002"/>
    </source>
</evidence>